<comment type="caution">
    <text evidence="2">The sequence shown here is derived from an EMBL/GenBank/DDBJ whole genome shotgun (WGS) entry which is preliminary data.</text>
</comment>
<feature type="compositionally biased region" description="Polar residues" evidence="1">
    <location>
        <begin position="186"/>
        <end position="198"/>
    </location>
</feature>
<protein>
    <submittedName>
        <fullName evidence="2">Uncharacterized protein</fullName>
    </submittedName>
</protein>
<feature type="compositionally biased region" description="Polar residues" evidence="1">
    <location>
        <begin position="206"/>
        <end position="221"/>
    </location>
</feature>
<organism evidence="2 3">
    <name type="scientific">Fasciolopsis buskii</name>
    <dbReference type="NCBI Taxonomy" id="27845"/>
    <lineage>
        <taxon>Eukaryota</taxon>
        <taxon>Metazoa</taxon>
        <taxon>Spiralia</taxon>
        <taxon>Lophotrochozoa</taxon>
        <taxon>Platyhelminthes</taxon>
        <taxon>Trematoda</taxon>
        <taxon>Digenea</taxon>
        <taxon>Plagiorchiida</taxon>
        <taxon>Echinostomata</taxon>
        <taxon>Echinostomatoidea</taxon>
        <taxon>Fasciolidae</taxon>
        <taxon>Fasciolopsis</taxon>
    </lineage>
</organism>
<gene>
    <name evidence="2" type="ORF">FBUS_08585</name>
</gene>
<evidence type="ECO:0000313" key="2">
    <source>
        <dbReference type="EMBL" id="KAA0187218.1"/>
    </source>
</evidence>
<accession>A0A8E0VGK8</accession>
<dbReference type="AlphaFoldDB" id="A0A8E0VGK8"/>
<feature type="region of interest" description="Disordered" evidence="1">
    <location>
        <begin position="186"/>
        <end position="243"/>
    </location>
</feature>
<sequence>MIFNAHVNALSDGNRPKGLHLSDPSDKTNLSGYSGFTLVTAFAAFSFSTLFHEQCVQELRKAGVTEIHLKPPTIKRWNDVSERRRRLVDQACGVAGRQRGTGLVSHKTIQHRFGLPRYRDPAPSILNVDQGIDALNYQSSESGTRSISCSVLSGQSARSKIPLVTHVPFRDEVEVGQEVDLELNFPSSARPTSSQCITDESVPPVTHSSSNIKITNSVAQQSDSHHRSRSNPRSPTHCESPIDLGIQQMPESGENFVLITDRLSPSTLSSAYSLNEVSTVGINRYTRPYSDDAPFLLGNALGPMRSSVIPPRSSSTLSSKKSPVQCGDHSLDRSPVADSSMPVDPGASENPPLSDHLQSTTLESQALIDLKTGGHQTDASVDFNSHDLANSNKDFYQITSQSDEEFVSESEQGEKYSCIPHWPLCLPECAPSLSTKFIPTASIQPVSSNLSTSSDVIQRNRGVHADITSSGDV</sequence>
<reference evidence="2" key="1">
    <citation type="submission" date="2019-05" db="EMBL/GenBank/DDBJ databases">
        <title>Annotation for the trematode Fasciolopsis buski.</title>
        <authorList>
            <person name="Choi Y.-J."/>
        </authorList>
    </citation>
    <scope>NUCLEOTIDE SEQUENCE</scope>
    <source>
        <strain evidence="2">HT</strain>
        <tissue evidence="2">Whole worm</tissue>
    </source>
</reference>
<proteinExistence type="predicted"/>
<feature type="region of interest" description="Disordered" evidence="1">
    <location>
        <begin position="307"/>
        <end position="356"/>
    </location>
</feature>
<dbReference type="OrthoDB" id="10029904at2759"/>
<dbReference type="EMBL" id="LUCM01009288">
    <property type="protein sequence ID" value="KAA0187218.1"/>
    <property type="molecule type" value="Genomic_DNA"/>
</dbReference>
<name>A0A8E0VGK8_9TREM</name>
<evidence type="ECO:0000313" key="3">
    <source>
        <dbReference type="Proteomes" id="UP000728185"/>
    </source>
</evidence>
<keyword evidence="3" id="KW-1185">Reference proteome</keyword>
<feature type="compositionally biased region" description="Low complexity" evidence="1">
    <location>
        <begin position="307"/>
        <end position="324"/>
    </location>
</feature>
<evidence type="ECO:0000256" key="1">
    <source>
        <dbReference type="SAM" id="MobiDB-lite"/>
    </source>
</evidence>
<dbReference type="Proteomes" id="UP000728185">
    <property type="component" value="Unassembled WGS sequence"/>
</dbReference>